<keyword evidence="9" id="KW-1185">Reference proteome</keyword>
<dbReference type="RefSeq" id="WP_203893346.1">
    <property type="nucleotide sequence ID" value="NZ_BOOH01000044.1"/>
</dbReference>
<keyword evidence="3" id="KW-0813">Transport</keyword>
<dbReference type="GO" id="GO:0005886">
    <property type="term" value="C:plasma membrane"/>
    <property type="evidence" value="ECO:0007669"/>
    <property type="project" value="UniProtKB-SubCell"/>
</dbReference>
<evidence type="ECO:0000256" key="5">
    <source>
        <dbReference type="ARBA" id="ARBA00022840"/>
    </source>
</evidence>
<dbReference type="Pfam" id="PF00005">
    <property type="entry name" value="ABC_tran"/>
    <property type="match status" value="1"/>
</dbReference>
<sequence length="309" mass="34062">MTAVVETEGLTKFYGKRRGLEDLDLEIRPGEVFGYLGPNGAGKTTTIRLLLDVIRPTRGRMSVLGMDPRDPAVRGRIGYLPGELALEGREKAIDYLDFLGRARGGVPRDRITALAERLDADLSVHMGKLSKGNKQKVGLIQAFMHEPEFLILDEPTGGLDPLVQQEFLAMVREVRAGGRTVLMSSHVLAEVEHVSDRVGIVRSGRLVAVEDVAALREKAVRRVELHFDAPVPREAFEDLPGVRDLRVEGAAVRCTIDGRPDALVKAAARFTVVHLVSAEPDLEEIFLTYYSENEEQEGRHARTGVQEPA</sequence>
<keyword evidence="6" id="KW-0046">Antibiotic resistance</keyword>
<feature type="domain" description="ABC transporter" evidence="7">
    <location>
        <begin position="5"/>
        <end position="228"/>
    </location>
</feature>
<evidence type="ECO:0000256" key="3">
    <source>
        <dbReference type="ARBA" id="ARBA00022448"/>
    </source>
</evidence>
<evidence type="ECO:0000256" key="1">
    <source>
        <dbReference type="ARBA" id="ARBA00004202"/>
    </source>
</evidence>
<dbReference type="InterPro" id="IPR003593">
    <property type="entry name" value="AAA+_ATPase"/>
</dbReference>
<protein>
    <submittedName>
        <fullName evidence="8">ABC transporter</fullName>
    </submittedName>
</protein>
<dbReference type="PANTHER" id="PTHR42711:SF5">
    <property type="entry name" value="ABC TRANSPORTER ATP-BINDING PROTEIN NATA"/>
    <property type="match status" value="1"/>
</dbReference>
<evidence type="ECO:0000313" key="9">
    <source>
        <dbReference type="Proteomes" id="UP000616724"/>
    </source>
</evidence>
<dbReference type="Gene3D" id="3.40.50.300">
    <property type="entry name" value="P-loop containing nucleotide triphosphate hydrolases"/>
    <property type="match status" value="1"/>
</dbReference>
<keyword evidence="5" id="KW-0067">ATP-binding</keyword>
<dbReference type="Proteomes" id="UP000616724">
    <property type="component" value="Unassembled WGS sequence"/>
</dbReference>
<comment type="caution">
    <text evidence="8">The sequence shown here is derived from an EMBL/GenBank/DDBJ whole genome shotgun (WGS) entry which is preliminary data.</text>
</comment>
<dbReference type="PANTHER" id="PTHR42711">
    <property type="entry name" value="ABC TRANSPORTER ATP-BINDING PROTEIN"/>
    <property type="match status" value="1"/>
</dbReference>
<dbReference type="EMBL" id="BOOH01000044">
    <property type="protein sequence ID" value="GIH78858.1"/>
    <property type="molecule type" value="Genomic_DNA"/>
</dbReference>
<gene>
    <name evidence="8" type="ORF">Plo01_52870</name>
</gene>
<dbReference type="SMART" id="SM00382">
    <property type="entry name" value="AAA"/>
    <property type="match status" value="1"/>
</dbReference>
<dbReference type="GO" id="GO:0005524">
    <property type="term" value="F:ATP binding"/>
    <property type="evidence" value="ECO:0007669"/>
    <property type="project" value="UniProtKB-KW"/>
</dbReference>
<keyword evidence="4" id="KW-0547">Nucleotide-binding</keyword>
<organism evidence="8 9">
    <name type="scientific">Planobispora longispora</name>
    <dbReference type="NCBI Taxonomy" id="28887"/>
    <lineage>
        <taxon>Bacteria</taxon>
        <taxon>Bacillati</taxon>
        <taxon>Actinomycetota</taxon>
        <taxon>Actinomycetes</taxon>
        <taxon>Streptosporangiales</taxon>
        <taxon>Streptosporangiaceae</taxon>
        <taxon>Planobispora</taxon>
    </lineage>
</organism>
<accession>A0A8J3W7Q2</accession>
<dbReference type="CDD" id="cd03230">
    <property type="entry name" value="ABC_DR_subfamily_A"/>
    <property type="match status" value="1"/>
</dbReference>
<dbReference type="PROSITE" id="PS00211">
    <property type="entry name" value="ABC_TRANSPORTER_1"/>
    <property type="match status" value="1"/>
</dbReference>
<dbReference type="InterPro" id="IPR027417">
    <property type="entry name" value="P-loop_NTPase"/>
</dbReference>
<evidence type="ECO:0000256" key="2">
    <source>
        <dbReference type="ARBA" id="ARBA00005417"/>
    </source>
</evidence>
<dbReference type="SUPFAM" id="SSF52540">
    <property type="entry name" value="P-loop containing nucleoside triphosphate hydrolases"/>
    <property type="match status" value="1"/>
</dbReference>
<dbReference type="InterPro" id="IPR003439">
    <property type="entry name" value="ABC_transporter-like_ATP-bd"/>
</dbReference>
<dbReference type="PROSITE" id="PS50893">
    <property type="entry name" value="ABC_TRANSPORTER_2"/>
    <property type="match status" value="1"/>
</dbReference>
<dbReference type="GO" id="GO:0046677">
    <property type="term" value="P:response to antibiotic"/>
    <property type="evidence" value="ECO:0007669"/>
    <property type="project" value="UniProtKB-KW"/>
</dbReference>
<proteinExistence type="inferred from homology"/>
<evidence type="ECO:0000259" key="7">
    <source>
        <dbReference type="PROSITE" id="PS50893"/>
    </source>
</evidence>
<dbReference type="InterPro" id="IPR017871">
    <property type="entry name" value="ABC_transporter-like_CS"/>
</dbReference>
<evidence type="ECO:0000313" key="8">
    <source>
        <dbReference type="EMBL" id="GIH78858.1"/>
    </source>
</evidence>
<evidence type="ECO:0000256" key="4">
    <source>
        <dbReference type="ARBA" id="ARBA00022741"/>
    </source>
</evidence>
<comment type="subcellular location">
    <subcellularLocation>
        <location evidence="1">Cell membrane</location>
        <topology evidence="1">Peripheral membrane protein</topology>
    </subcellularLocation>
</comment>
<evidence type="ECO:0000256" key="6">
    <source>
        <dbReference type="ARBA" id="ARBA00023251"/>
    </source>
</evidence>
<dbReference type="AlphaFoldDB" id="A0A8J3W7Q2"/>
<name>A0A8J3W7Q2_9ACTN</name>
<comment type="similarity">
    <text evidence="2">Belongs to the ABC transporter superfamily.</text>
</comment>
<reference evidence="8 9" key="1">
    <citation type="submission" date="2021-01" db="EMBL/GenBank/DDBJ databases">
        <title>Whole genome shotgun sequence of Planobispora longispora NBRC 13918.</title>
        <authorList>
            <person name="Komaki H."/>
            <person name="Tamura T."/>
        </authorList>
    </citation>
    <scope>NUCLEOTIDE SEQUENCE [LARGE SCALE GENOMIC DNA]</scope>
    <source>
        <strain evidence="8 9">NBRC 13918</strain>
    </source>
</reference>
<dbReference type="InterPro" id="IPR050763">
    <property type="entry name" value="ABC_transporter_ATP-binding"/>
</dbReference>
<dbReference type="GO" id="GO:0016887">
    <property type="term" value="F:ATP hydrolysis activity"/>
    <property type="evidence" value="ECO:0007669"/>
    <property type="project" value="InterPro"/>
</dbReference>